<sequence>MFKAARSRGSGCSMRWQGRRQSDNVEDLRGEQGGGVGGGFGRGGGFGGPGFRIVRGGGISGILILVVMFFVLRAVGIDPMPILFGDGSMSPTVQTQGTGRTVAEGGTVANDETTQFARTVLAETEDVWSGIFQSRGQTYTPPTMVLFSDQVRSACGYASAASGPFYCPGDRKLYIDLSFYKELANRFGASGDFAQAYVLAHEVGHHVQNLLGILPKFNQMRQQMSEAQANQMSVRVELQADCLAGVWGHYTDQKGILEAGDLEEALNAAHQIGDDTLQRRSQGYVVPESFNHGTSAQRAKWFQRGFDSGQLGSCDTFSGDV</sequence>
<comment type="subcellular location">
    <subcellularLocation>
        <location evidence="1">Membrane</location>
        <topology evidence="1">Single-pass membrane protein</topology>
    </subcellularLocation>
</comment>
<reference evidence="7 8" key="1">
    <citation type="submission" date="2009-03" db="EMBL/GenBank/DDBJ databases">
        <authorList>
            <person name="Setubal J.C."/>
            <person name="Boyle S."/>
            <person name="Crasta O.R."/>
            <person name="Gillespie J.J."/>
            <person name="Kenyon R.W."/>
            <person name="Lu J."/>
            <person name="Mane S."/>
            <person name="Nagrani S."/>
            <person name="Shallom J.M."/>
            <person name="Shallom S."/>
            <person name="Shukla M."/>
            <person name="Snyder E.E."/>
            <person name="Sobral B.W."/>
            <person name="Wattam A.R."/>
            <person name="Will R."/>
            <person name="Williams K."/>
            <person name="Yoo H."/>
            <person name="Bruce D.H."/>
            <person name="Detter C."/>
            <person name="Munk C."/>
            <person name="Brettin T.S."/>
            <person name="Ficht T."/>
        </authorList>
    </citation>
    <scope>NUCLEOTIDE SEQUENCE [LARGE SCALE GENOMIC DNA]</scope>
    <source>
        <strain evidence="7 8">Cudo</strain>
    </source>
</reference>
<proteinExistence type="predicted"/>
<dbReference type="Proteomes" id="UP000003678">
    <property type="component" value="Unassembled WGS sequence"/>
</dbReference>
<evidence type="ECO:0000256" key="6">
    <source>
        <dbReference type="SAM" id="Phobius"/>
    </source>
</evidence>
<keyword evidence="4 6" id="KW-0472">Membrane</keyword>
<keyword evidence="3 6" id="KW-1133">Transmembrane helix</keyword>
<feature type="region of interest" description="Disordered" evidence="5">
    <location>
        <begin position="1"/>
        <end position="41"/>
    </location>
</feature>
<dbReference type="Pfam" id="PF04228">
    <property type="entry name" value="Zn_peptidase"/>
    <property type="match status" value="1"/>
</dbReference>
<dbReference type="AlphaFoldDB" id="C0G7B1"/>
<keyword evidence="2 6" id="KW-0812">Transmembrane</keyword>
<gene>
    <name evidence="7" type="ORF">BCETI_4000062</name>
</gene>
<protein>
    <recommendedName>
        <fullName evidence="9">Flagellar biosynthesis protein FlgM</fullName>
    </recommendedName>
</protein>
<evidence type="ECO:0000256" key="4">
    <source>
        <dbReference type="ARBA" id="ARBA00023136"/>
    </source>
</evidence>
<dbReference type="GO" id="GO:0016020">
    <property type="term" value="C:membrane"/>
    <property type="evidence" value="ECO:0007669"/>
    <property type="project" value="UniProtKB-SubCell"/>
</dbReference>
<feature type="compositionally biased region" description="Basic and acidic residues" evidence="5">
    <location>
        <begin position="20"/>
        <end position="30"/>
    </location>
</feature>
<evidence type="ECO:0000313" key="8">
    <source>
        <dbReference type="Proteomes" id="UP000003678"/>
    </source>
</evidence>
<name>C0G7B1_9HYPH</name>
<dbReference type="InterPro" id="IPR007343">
    <property type="entry name" value="Uncharacterised_pept_Zn_put"/>
</dbReference>
<evidence type="ECO:0000256" key="2">
    <source>
        <dbReference type="ARBA" id="ARBA00022692"/>
    </source>
</evidence>
<comment type="caution">
    <text evidence="7">The sequence shown here is derived from an EMBL/GenBank/DDBJ whole genome shotgun (WGS) entry which is preliminary data.</text>
</comment>
<evidence type="ECO:0000256" key="1">
    <source>
        <dbReference type="ARBA" id="ARBA00004167"/>
    </source>
</evidence>
<feature type="transmembrane region" description="Helical" evidence="6">
    <location>
        <begin position="53"/>
        <end position="72"/>
    </location>
</feature>
<accession>C0G7B1</accession>
<dbReference type="PANTHER" id="PTHR30168">
    <property type="entry name" value="PUTATIVE MEMBRANE PROTEIN YPFJ"/>
    <property type="match status" value="1"/>
</dbReference>
<organism evidence="7 8">
    <name type="scientific">Brucella ceti str. Cudo</name>
    <dbReference type="NCBI Taxonomy" id="595497"/>
    <lineage>
        <taxon>Bacteria</taxon>
        <taxon>Pseudomonadati</taxon>
        <taxon>Pseudomonadota</taxon>
        <taxon>Alphaproteobacteria</taxon>
        <taxon>Hyphomicrobiales</taxon>
        <taxon>Brucellaceae</taxon>
        <taxon>Brucella/Ochrobactrum group</taxon>
        <taxon>Brucella</taxon>
    </lineage>
</organism>
<dbReference type="EMBL" id="ACJD01000004">
    <property type="protein sequence ID" value="EEH14138.1"/>
    <property type="molecule type" value="Genomic_DNA"/>
</dbReference>
<evidence type="ECO:0000313" key="7">
    <source>
        <dbReference type="EMBL" id="EEH14138.1"/>
    </source>
</evidence>
<dbReference type="PANTHER" id="PTHR30168:SF0">
    <property type="entry name" value="INNER MEMBRANE PROTEIN"/>
    <property type="match status" value="1"/>
</dbReference>
<evidence type="ECO:0008006" key="9">
    <source>
        <dbReference type="Google" id="ProtNLM"/>
    </source>
</evidence>
<evidence type="ECO:0000256" key="5">
    <source>
        <dbReference type="SAM" id="MobiDB-lite"/>
    </source>
</evidence>
<evidence type="ECO:0000256" key="3">
    <source>
        <dbReference type="ARBA" id="ARBA00022989"/>
    </source>
</evidence>
<feature type="compositionally biased region" description="Gly residues" evidence="5">
    <location>
        <begin position="31"/>
        <end position="41"/>
    </location>
</feature>